<feature type="compositionally biased region" description="Low complexity" evidence="1">
    <location>
        <begin position="170"/>
        <end position="194"/>
    </location>
</feature>
<feature type="compositionally biased region" description="Low complexity" evidence="1">
    <location>
        <begin position="371"/>
        <end position="389"/>
    </location>
</feature>
<gene>
    <name evidence="3" type="ORF">U5817_03655</name>
</gene>
<evidence type="ECO:0000313" key="4">
    <source>
        <dbReference type="Proteomes" id="UP001626593"/>
    </source>
</evidence>
<dbReference type="RefSeq" id="WP_407279749.1">
    <property type="nucleotide sequence ID" value="NZ_CP141259.1"/>
</dbReference>
<evidence type="ECO:0000256" key="1">
    <source>
        <dbReference type="SAM" id="MobiDB-lite"/>
    </source>
</evidence>
<accession>A0ABZ1AMS2</accession>
<dbReference type="EMBL" id="CP141259">
    <property type="protein sequence ID" value="WRL47162.1"/>
    <property type="molecule type" value="Genomic_DNA"/>
</dbReference>
<sequence length="621" mass="66573">MTKKQRLQPRNPTPLLLGALLALAPTPSGAFVLGEPVPLSRIGEPLRVEIPVLQGELAQVAECLRPATPSAASDGLPRVRNARIELAGRAPNVRLVLSHRLPSFDPALRFAIEDICDSRLRREYTVLLAFPDDTAAATESAGAQPQARSGETLAEAPAQEAPRRARPSRRTIAAGDAPATASAAPPRATAPAARGGDRLELGGGESEVPGAGLRLSTQLGSVARIDATTEAQREQLRREQSVIMAIDRTIVAQLELNERIRQLEAAQARLMAEHIRTPAAGPAPIPLPAATEEQPAPKVEPLEPDHSVAEAWKQGTLTVGFVSLALAAALAWIRKRREKAPPAQDEETKPRPAAARQKAPGRPSVARTEPIARPAPASPAPVSTAAPASERPDLTSDLAPDPAPARRPPERAPLGWDTEEDAFAHPISLAPIASIDPIAPIAPITDEESAEEHESAIELAEIMMGFGRIRGAADTLAEFIASNPKKAVTPWLKLMEVYRAADLRAEFDALAKQLNKTFNVKAVTWESFDEARAATNSMEQMAHVTKNVQQMWGTPECQAYLEHLLRDNRDGTREGFPLSVIDEILLLEAILDDQLGPYRPATAPLLPADGDPSRETPPQPA</sequence>
<evidence type="ECO:0000256" key="2">
    <source>
        <dbReference type="SAM" id="SignalP"/>
    </source>
</evidence>
<name>A0ABZ1AMS2_AROEV</name>
<keyword evidence="4" id="KW-1185">Reference proteome</keyword>
<feature type="compositionally biased region" description="Low complexity" evidence="1">
    <location>
        <begin position="351"/>
        <end position="363"/>
    </location>
</feature>
<feature type="region of interest" description="Disordered" evidence="1">
    <location>
        <begin position="137"/>
        <end position="212"/>
    </location>
</feature>
<dbReference type="Proteomes" id="UP001626593">
    <property type="component" value="Chromosome"/>
</dbReference>
<reference evidence="3 4" key="1">
    <citation type="submission" date="2023-12" db="EMBL/GenBank/DDBJ databases">
        <title>A. evansii MAY27, complete genome.</title>
        <authorList>
            <person name="Wang Y."/>
        </authorList>
    </citation>
    <scope>NUCLEOTIDE SEQUENCE [LARGE SCALE GENOMIC DNA]</scope>
    <source>
        <strain evidence="3 4">MAY27</strain>
    </source>
</reference>
<feature type="region of interest" description="Disordered" evidence="1">
    <location>
        <begin position="601"/>
        <end position="621"/>
    </location>
</feature>
<evidence type="ECO:0008006" key="5">
    <source>
        <dbReference type="Google" id="ProtNLM"/>
    </source>
</evidence>
<feature type="chain" id="PRO_5046095413" description="Type 4 pilus biogenesis" evidence="2">
    <location>
        <begin position="31"/>
        <end position="621"/>
    </location>
</feature>
<feature type="region of interest" description="Disordered" evidence="1">
    <location>
        <begin position="279"/>
        <end position="301"/>
    </location>
</feature>
<evidence type="ECO:0000313" key="3">
    <source>
        <dbReference type="EMBL" id="WRL47162.1"/>
    </source>
</evidence>
<keyword evidence="2" id="KW-0732">Signal</keyword>
<protein>
    <recommendedName>
        <fullName evidence="5">Type 4 pilus biogenesis</fullName>
    </recommendedName>
</protein>
<feature type="region of interest" description="Disordered" evidence="1">
    <location>
        <begin position="338"/>
        <end position="416"/>
    </location>
</feature>
<proteinExistence type="predicted"/>
<feature type="signal peptide" evidence="2">
    <location>
        <begin position="1"/>
        <end position="30"/>
    </location>
</feature>
<organism evidence="3 4">
    <name type="scientific">Aromatoleum evansii</name>
    <name type="common">Azoarcus evansii</name>
    <dbReference type="NCBI Taxonomy" id="59406"/>
    <lineage>
        <taxon>Bacteria</taxon>
        <taxon>Pseudomonadati</taxon>
        <taxon>Pseudomonadota</taxon>
        <taxon>Betaproteobacteria</taxon>
        <taxon>Rhodocyclales</taxon>
        <taxon>Rhodocyclaceae</taxon>
        <taxon>Aromatoleum</taxon>
    </lineage>
</organism>